<keyword evidence="9" id="KW-0472">Membrane</keyword>
<comment type="catalytic activity">
    <reaction evidence="10">
        <text>a 1,2-diacyl-sn-glycero-3-phospho-L-serine(in) = a 1,2-diacyl-sn-glycero-3-phospho-L-serine(out)</text>
        <dbReference type="Rhea" id="RHEA:38663"/>
        <dbReference type="ChEBI" id="CHEBI:57262"/>
    </reaction>
</comment>
<feature type="compositionally biased region" description="Basic and acidic residues" evidence="12">
    <location>
        <begin position="1771"/>
        <end position="1781"/>
    </location>
</feature>
<dbReference type="Proteomes" id="UP001054252">
    <property type="component" value="Unassembled WGS sequence"/>
</dbReference>
<dbReference type="GO" id="GO:0000045">
    <property type="term" value="P:autophagosome assembly"/>
    <property type="evidence" value="ECO:0007669"/>
    <property type="project" value="TreeGrafter"/>
</dbReference>
<comment type="catalytic activity">
    <reaction evidence="11">
        <text>a 1,2-diacyl-sn-glycero-3-phosphoethanolamine(in) = a 1,2-diacyl-sn-glycero-3-phosphoethanolamine(out)</text>
        <dbReference type="Rhea" id="RHEA:38895"/>
        <dbReference type="ChEBI" id="CHEBI:64612"/>
    </reaction>
</comment>
<dbReference type="PANTHER" id="PTHR13190">
    <property type="entry name" value="AUTOPHAGY-RELATED 2, ISOFORM A"/>
    <property type="match status" value="1"/>
</dbReference>
<evidence type="ECO:0000256" key="6">
    <source>
        <dbReference type="ARBA" id="ARBA00022824"/>
    </source>
</evidence>
<dbReference type="GO" id="GO:0034727">
    <property type="term" value="P:piecemeal microautophagy of the nucleus"/>
    <property type="evidence" value="ECO:0007669"/>
    <property type="project" value="TreeGrafter"/>
</dbReference>
<keyword evidence="14" id="KW-1185">Reference proteome</keyword>
<name>A0AAV5LKM7_9ROSI</name>
<evidence type="ECO:0000313" key="13">
    <source>
        <dbReference type="EMBL" id="GKV37988.1"/>
    </source>
</evidence>
<evidence type="ECO:0000256" key="7">
    <source>
        <dbReference type="ARBA" id="ARBA00023006"/>
    </source>
</evidence>
<keyword evidence="7" id="KW-0072">Autophagy</keyword>
<keyword evidence="5" id="KW-0813">Transport</keyword>
<evidence type="ECO:0000256" key="10">
    <source>
        <dbReference type="ARBA" id="ARBA00024479"/>
    </source>
</evidence>
<dbReference type="EMBL" id="BPVZ01000125">
    <property type="protein sequence ID" value="GKV37988.1"/>
    <property type="molecule type" value="Genomic_DNA"/>
</dbReference>
<reference evidence="13 14" key="1">
    <citation type="journal article" date="2021" name="Commun. Biol.">
        <title>The genome of Shorea leprosula (Dipterocarpaceae) highlights the ecological relevance of drought in aseasonal tropical rainforests.</title>
        <authorList>
            <person name="Ng K.K.S."/>
            <person name="Kobayashi M.J."/>
            <person name="Fawcett J.A."/>
            <person name="Hatakeyama M."/>
            <person name="Paape T."/>
            <person name="Ng C.H."/>
            <person name="Ang C.C."/>
            <person name="Tnah L.H."/>
            <person name="Lee C.T."/>
            <person name="Nishiyama T."/>
            <person name="Sese J."/>
            <person name="O'Brien M.J."/>
            <person name="Copetti D."/>
            <person name="Mohd Noor M.I."/>
            <person name="Ong R.C."/>
            <person name="Putra M."/>
            <person name="Sireger I.Z."/>
            <person name="Indrioko S."/>
            <person name="Kosugi Y."/>
            <person name="Izuno A."/>
            <person name="Isagi Y."/>
            <person name="Lee S.L."/>
            <person name="Shimizu K.K."/>
        </authorList>
    </citation>
    <scope>NUCLEOTIDE SEQUENCE [LARGE SCALE GENOMIC DNA]</scope>
    <source>
        <strain evidence="13">214</strain>
    </source>
</reference>
<evidence type="ECO:0000256" key="1">
    <source>
        <dbReference type="ARBA" id="ARBA00004406"/>
    </source>
</evidence>
<keyword evidence="8" id="KW-0445">Lipid transport</keyword>
<evidence type="ECO:0000256" key="4">
    <source>
        <dbReference type="ARBA" id="ARBA00018070"/>
    </source>
</evidence>
<keyword evidence="6" id="KW-0256">Endoplasmic reticulum</keyword>
<dbReference type="GO" id="GO:0034045">
    <property type="term" value="C:phagophore assembly site membrane"/>
    <property type="evidence" value="ECO:0007669"/>
    <property type="project" value="UniProtKB-SubCell"/>
</dbReference>
<evidence type="ECO:0000256" key="11">
    <source>
        <dbReference type="ARBA" id="ARBA00024615"/>
    </source>
</evidence>
<feature type="region of interest" description="Disordered" evidence="12">
    <location>
        <begin position="1771"/>
        <end position="1793"/>
    </location>
</feature>
<protein>
    <recommendedName>
        <fullName evidence="4">Autophagy-related protein 2</fullName>
    </recommendedName>
</protein>
<sequence>MLGGAWNNIAKSAEAVLSQLALKRLFKFLLKRTLGQFILGEIDLEQLDVQLSNGTVQLSDLALNVDYLNSMFGAAASMVIKEGSIGSLLVKMPWKGKGCEVEIDELELVLAPCMSNNLSTSDENCNLNEDDKHFVCSEKEKLGNDVPENAGRSISSDVHEGVKTIAKMVKWFLTSFHIKIKKLIVALDLYLKKGEGEIGSERTLVLRVSEIECGTSISEDGDPKNEGKVQSCLGISQLTNFVKFQGAILELLYMDDIPDQSRFPCTLGTTFELGVALEKQKSRFLSQFALSVDHFFECFDGMRSFQTASGSSGIWDWTCSVFSAITAASSLASGSLHLPSEQQHVETNLKATFARISIIFSLHDEDWNHMNDQNGQIHVGSNVHCLEAKCSEFFLAMQVCPQELRLGGTMKHMEVADYLCRQNNVESCTDCNGSQTLLIKSLQAEVQSTLPSFSMYADDTVLDELCGLFAHSPFMKRGDVVKIVLFRTFGATPCQFTVNSSSSDDSFLVPTSFSLKLPPLIFWLNFCSINMLLDLSKDVGKSIEMNNGEKTVSCDASNDKCESSNGHVKRASGPSGISTLSSTKTVQGDVSIPNARIILCFPFKSGGDDGGYSLWDQFIVLDISSPSNSDGGIIQVAIPPLDGSLEKRVSSMASGSLHLNIGNLDIYLVAQSSEDVGTDSCGMQQYNFSAQNILSVSNRTGCFSVISLLWQEGPVTGPWIAERAKLLATQEKTRSGNKCMEKGYEFATVTLLRDLEDLNSQIQEEIILSSSFLVHIHLFPVKVNLGISQYSGLHCLLNQMITEFSCLTHSAIDVKEEPSTSQTSILLECESVEILIRPDTVENVKCSMQSELPGSWSCLKLKVQKFVLHSVSNIGGISGASFLWIAHGEGTLSGSVTEVPDQEFLLISCTKSTMKRGDGGGSNVLSSRLAGSDIVHLWDPERFHGFTSISVRCSTIIAVGGRLDWLESITSFFSLPSQEPEQAVNSVLHKEDLDVPCGTSFVLSLVDIALSYEPQFRNSTVCVEVLVSESGSSDAKEGMVEPHVACLLAASSLNLSNTFAADFRGNEYKIRVQDLGLLLSAVSEHEKLIGRYDVEHLHETGYVKVAHEALVEVVLKTNSENGPQWELECSKSQIYVETCHDTTNGLACLSAQLQKLFAPDVEESVVHLQTRWNNVQQAQQRNIFIDQSGISNCDYAPSTSQIYSANMETESNSGGVGLMDEISEDAFHLNGSHTCQFESSPSRSHSSIDESVNEETCSLSFDDAEILSWDLSVNEVNPESGNGGWYGDAPLRIVENHISEASEKASLNQILDGKLSSGDYTIIDAIVKVIGCVRLKNINVRWRMYAGSDWHESIKNGECSTNMHGRDRTVFLEFALSGVECQYDVFPAGVVSVSKLSLSVQDLHLYDKSSAAPWKRVLGCYNSKDHPRESSSKAFRLELEAVRPDPLIPLEEYRLCIAFLPMLLQLHQSQLDFLISFFGEKILSTEQSLDSLPEPSLSVRSNNLAGHTIVEEALLPYFQKIDIWPILIRVDYSPHRVDIGALKVGRYAELMNIFPWKGIELELKHVHAIGIYGWGGVGETIIGEWLEDVFQNQIHKVLQGFPAIRSFVSVADGAKKLVSLPLESYRKDQRVLKGIQRGAIAFLRSISLEAVGLGLNLATGAHNILLQAEYLFSSSTPESLYLESKMDTNLRYNQPKDAQQGIQQAYESISGGLEKSASALVGTPLKNYQRGASAGAALATAVRAVPTAAIGPASACASAIRYTFLGLRNSLDPERKKESMEKYLGPTQPQDQK</sequence>
<dbReference type="GO" id="GO:0000422">
    <property type="term" value="P:autophagy of mitochondrion"/>
    <property type="evidence" value="ECO:0007669"/>
    <property type="project" value="TreeGrafter"/>
</dbReference>
<evidence type="ECO:0000256" key="3">
    <source>
        <dbReference type="ARBA" id="ARBA00009714"/>
    </source>
</evidence>
<comment type="similarity">
    <text evidence="3">Belongs to the ATG2 family.</text>
</comment>
<comment type="subcellular location">
    <subcellularLocation>
        <location evidence="1">Endoplasmic reticulum membrane</location>
        <topology evidence="1">Peripheral membrane protein</topology>
    </subcellularLocation>
    <subcellularLocation>
        <location evidence="2">Preautophagosomal structure membrane</location>
        <topology evidence="2">Peripheral membrane protein</topology>
    </subcellularLocation>
</comment>
<evidence type="ECO:0000256" key="12">
    <source>
        <dbReference type="SAM" id="MobiDB-lite"/>
    </source>
</evidence>
<organism evidence="13 14">
    <name type="scientific">Rubroshorea leprosula</name>
    <dbReference type="NCBI Taxonomy" id="152421"/>
    <lineage>
        <taxon>Eukaryota</taxon>
        <taxon>Viridiplantae</taxon>
        <taxon>Streptophyta</taxon>
        <taxon>Embryophyta</taxon>
        <taxon>Tracheophyta</taxon>
        <taxon>Spermatophyta</taxon>
        <taxon>Magnoliopsida</taxon>
        <taxon>eudicotyledons</taxon>
        <taxon>Gunneridae</taxon>
        <taxon>Pentapetalae</taxon>
        <taxon>rosids</taxon>
        <taxon>malvids</taxon>
        <taxon>Malvales</taxon>
        <taxon>Dipterocarpaceae</taxon>
        <taxon>Rubroshorea</taxon>
    </lineage>
</organism>
<dbReference type="PANTHER" id="PTHR13190:SF1">
    <property type="entry name" value="AUTOPHAGY-RELATED 2, ISOFORM A"/>
    <property type="match status" value="1"/>
</dbReference>
<evidence type="ECO:0000256" key="9">
    <source>
        <dbReference type="ARBA" id="ARBA00023136"/>
    </source>
</evidence>
<dbReference type="GO" id="GO:0005789">
    <property type="term" value="C:endoplasmic reticulum membrane"/>
    <property type="evidence" value="ECO:0007669"/>
    <property type="project" value="UniProtKB-SubCell"/>
</dbReference>
<gene>
    <name evidence="13" type="ORF">SLEP1_g45946</name>
</gene>
<dbReference type="GO" id="GO:0043495">
    <property type="term" value="F:protein-membrane adaptor activity"/>
    <property type="evidence" value="ECO:0007669"/>
    <property type="project" value="TreeGrafter"/>
</dbReference>
<dbReference type="GO" id="GO:0061908">
    <property type="term" value="C:phagophore"/>
    <property type="evidence" value="ECO:0007669"/>
    <property type="project" value="TreeGrafter"/>
</dbReference>
<evidence type="ECO:0000256" key="5">
    <source>
        <dbReference type="ARBA" id="ARBA00022448"/>
    </source>
</evidence>
<dbReference type="GO" id="GO:0061709">
    <property type="term" value="P:reticulophagy"/>
    <property type="evidence" value="ECO:0007669"/>
    <property type="project" value="TreeGrafter"/>
</dbReference>
<dbReference type="GO" id="GO:0061723">
    <property type="term" value="P:glycophagy"/>
    <property type="evidence" value="ECO:0007669"/>
    <property type="project" value="TreeGrafter"/>
</dbReference>
<proteinExistence type="inferred from homology"/>
<comment type="caution">
    <text evidence="13">The sequence shown here is derived from an EMBL/GenBank/DDBJ whole genome shotgun (WGS) entry which is preliminary data.</text>
</comment>
<dbReference type="InterPro" id="IPR026849">
    <property type="entry name" value="ATG2"/>
</dbReference>
<dbReference type="GO" id="GO:0006869">
    <property type="term" value="P:lipid transport"/>
    <property type="evidence" value="ECO:0007669"/>
    <property type="project" value="UniProtKB-KW"/>
</dbReference>
<dbReference type="Pfam" id="PF13329">
    <property type="entry name" value="ATG2_CAD"/>
    <property type="match status" value="3"/>
</dbReference>
<accession>A0AAV5LKM7</accession>
<evidence type="ECO:0000256" key="2">
    <source>
        <dbReference type="ARBA" id="ARBA00004623"/>
    </source>
</evidence>
<dbReference type="GO" id="GO:0032266">
    <property type="term" value="F:phosphatidylinositol-3-phosphate binding"/>
    <property type="evidence" value="ECO:0007669"/>
    <property type="project" value="TreeGrafter"/>
</dbReference>
<evidence type="ECO:0000313" key="14">
    <source>
        <dbReference type="Proteomes" id="UP001054252"/>
    </source>
</evidence>
<evidence type="ECO:0000256" key="8">
    <source>
        <dbReference type="ARBA" id="ARBA00023055"/>
    </source>
</evidence>